<organism evidence="1 2">
    <name type="scientific">Hypoxylon rubiginosum</name>
    <dbReference type="NCBI Taxonomy" id="110542"/>
    <lineage>
        <taxon>Eukaryota</taxon>
        <taxon>Fungi</taxon>
        <taxon>Dikarya</taxon>
        <taxon>Ascomycota</taxon>
        <taxon>Pezizomycotina</taxon>
        <taxon>Sordariomycetes</taxon>
        <taxon>Xylariomycetidae</taxon>
        <taxon>Xylariales</taxon>
        <taxon>Hypoxylaceae</taxon>
        <taxon>Hypoxylon</taxon>
    </lineage>
</organism>
<evidence type="ECO:0000313" key="2">
    <source>
        <dbReference type="Proteomes" id="UP001497680"/>
    </source>
</evidence>
<accession>A0ACC0D5L5</accession>
<name>A0ACC0D5L5_9PEZI</name>
<gene>
    <name evidence="1" type="ORF">F4821DRAFT_235327</name>
</gene>
<reference evidence="1 2" key="1">
    <citation type="journal article" date="2022" name="New Phytol.">
        <title>Ecological generalism drives hyperdiversity of secondary metabolite gene clusters in xylarialean endophytes.</title>
        <authorList>
            <person name="Franco M.E.E."/>
            <person name="Wisecaver J.H."/>
            <person name="Arnold A.E."/>
            <person name="Ju Y.M."/>
            <person name="Slot J.C."/>
            <person name="Ahrendt S."/>
            <person name="Moore L.P."/>
            <person name="Eastman K.E."/>
            <person name="Scott K."/>
            <person name="Konkel Z."/>
            <person name="Mondo S.J."/>
            <person name="Kuo A."/>
            <person name="Hayes R.D."/>
            <person name="Haridas S."/>
            <person name="Andreopoulos B."/>
            <person name="Riley R."/>
            <person name="LaButti K."/>
            <person name="Pangilinan J."/>
            <person name="Lipzen A."/>
            <person name="Amirebrahimi M."/>
            <person name="Yan J."/>
            <person name="Adam C."/>
            <person name="Keymanesh K."/>
            <person name="Ng V."/>
            <person name="Louie K."/>
            <person name="Northen T."/>
            <person name="Drula E."/>
            <person name="Henrissat B."/>
            <person name="Hsieh H.M."/>
            <person name="Youens-Clark K."/>
            <person name="Lutzoni F."/>
            <person name="Miadlikowska J."/>
            <person name="Eastwood D.C."/>
            <person name="Hamelin R.C."/>
            <person name="Grigoriev I.V."/>
            <person name="U'Ren J.M."/>
        </authorList>
    </citation>
    <scope>NUCLEOTIDE SEQUENCE [LARGE SCALE GENOMIC DNA]</scope>
    <source>
        <strain evidence="1 2">ER1909</strain>
    </source>
</reference>
<dbReference type="Proteomes" id="UP001497680">
    <property type="component" value="Unassembled WGS sequence"/>
</dbReference>
<proteinExistence type="predicted"/>
<comment type="caution">
    <text evidence="1">The sequence shown here is derived from an EMBL/GenBank/DDBJ whole genome shotgun (WGS) entry which is preliminary data.</text>
</comment>
<dbReference type="EMBL" id="MU394305">
    <property type="protein sequence ID" value="KAI6087837.1"/>
    <property type="molecule type" value="Genomic_DNA"/>
</dbReference>
<sequence length="580" mass="66099">MGTKEEAKDLEEGRRKWFDNVELESSIELSSLSQYVSGVDIKIPDGESDANLTALIKWANEPSGDRGDQRKHLDMLDTYLGKIRQKEDDNNNAATEKARQAEDRRRRKHQKYGAFSKTVYRIFRSLTIPIKNAFDFVLKVLYGGMKALEATLFIAAELTFQTHYQVAVKAIMLFITAYETTEELTEDVVSMFQKIDQYGQEMRALQDNIKSVQMSRAINKLFVSIVSFIAASGSYMKHGTLYKMAKFLGGGNDKIEKLLKAVRDDYAEVTRVMTFAQVMINLSSHEKISGAKENTIKIIQQLSLLNQSLTPDMGQQLRVVYDYSIFQAEIHIQNLRSEIFDEPYEPSEEKAFNERERIFLLPKDRWPRHLRGFGTSATPRSITSRDPRPVVWISGDLGRRNVSWVSSFCVDLVSYFDQFSNFDTVYAFCKRGKGQRYSPTLLIKGLVMQLLDTHAPVVMKNPGRLSKTRLSEIGTNAAPNSGHLAWQLLEDVLRLIETAPEFQCRVVVILIDRLDLCVSEEGFSVMDHLIPRLQSLSFRISGVQVLITTARFSPYAIPTLRKGSEWLQAYGKKLHGLKHT</sequence>
<keyword evidence="2" id="KW-1185">Reference proteome</keyword>
<evidence type="ECO:0000313" key="1">
    <source>
        <dbReference type="EMBL" id="KAI6087837.1"/>
    </source>
</evidence>
<protein>
    <submittedName>
        <fullName evidence="1">Uncharacterized protein</fullName>
    </submittedName>
</protein>